<dbReference type="InterPro" id="IPR010994">
    <property type="entry name" value="RuvA_2-like"/>
</dbReference>
<dbReference type="InterPro" id="IPR051675">
    <property type="entry name" value="Endo/Exo/Phosphatase_dom_1"/>
</dbReference>
<dbReference type="Proteomes" id="UP000823611">
    <property type="component" value="Unassembled WGS sequence"/>
</dbReference>
<dbReference type="SMART" id="SM00278">
    <property type="entry name" value="HhH1"/>
    <property type="match status" value="2"/>
</dbReference>
<dbReference type="GO" id="GO:0015627">
    <property type="term" value="C:type II protein secretion system complex"/>
    <property type="evidence" value="ECO:0007669"/>
    <property type="project" value="TreeGrafter"/>
</dbReference>
<dbReference type="PANTHER" id="PTHR21180">
    <property type="entry name" value="ENDONUCLEASE/EXONUCLEASE/PHOSPHATASE FAMILY DOMAIN-CONTAINING PROTEIN 1"/>
    <property type="match status" value="1"/>
</dbReference>
<dbReference type="AlphaFoldDB" id="A0A9D9DWR6"/>
<dbReference type="Pfam" id="PF12836">
    <property type="entry name" value="HHH_3"/>
    <property type="match status" value="1"/>
</dbReference>
<dbReference type="InterPro" id="IPR004509">
    <property type="entry name" value="Competence_ComEA_HhH"/>
</dbReference>
<reference evidence="2" key="2">
    <citation type="journal article" date="2021" name="PeerJ">
        <title>Extensive microbial diversity within the chicken gut microbiome revealed by metagenomics and culture.</title>
        <authorList>
            <person name="Gilroy R."/>
            <person name="Ravi A."/>
            <person name="Getino M."/>
            <person name="Pursley I."/>
            <person name="Horton D.L."/>
            <person name="Alikhan N.F."/>
            <person name="Baker D."/>
            <person name="Gharbi K."/>
            <person name="Hall N."/>
            <person name="Watson M."/>
            <person name="Adriaenssens E.M."/>
            <person name="Foster-Nyarko E."/>
            <person name="Jarju S."/>
            <person name="Secka A."/>
            <person name="Antonio M."/>
            <person name="Oren A."/>
            <person name="Chaudhuri R.R."/>
            <person name="La Ragione R."/>
            <person name="Hildebrand F."/>
            <person name="Pallen M.J."/>
        </authorList>
    </citation>
    <scope>NUCLEOTIDE SEQUENCE</scope>
    <source>
        <strain evidence="2">F6-4510</strain>
    </source>
</reference>
<dbReference type="GO" id="GO:0003677">
    <property type="term" value="F:DNA binding"/>
    <property type="evidence" value="ECO:0007669"/>
    <property type="project" value="InterPro"/>
</dbReference>
<gene>
    <name evidence="2" type="ORF">IAC55_07650</name>
</gene>
<organism evidence="2 3">
    <name type="scientific">Candidatus Fimicola merdigallinarum</name>
    <dbReference type="NCBI Taxonomy" id="2840819"/>
    <lineage>
        <taxon>Bacteria</taxon>
        <taxon>Bacillati</taxon>
        <taxon>Bacillota</taxon>
        <taxon>Clostridia</taxon>
        <taxon>Lachnospirales</taxon>
        <taxon>Lachnospiraceae</taxon>
        <taxon>Lachnospiraceae incertae sedis</taxon>
        <taxon>Candidatus Fimicola</taxon>
    </lineage>
</organism>
<dbReference type="EMBL" id="JADIMX010000143">
    <property type="protein sequence ID" value="MBO8435176.1"/>
    <property type="molecule type" value="Genomic_DNA"/>
</dbReference>
<evidence type="ECO:0000313" key="2">
    <source>
        <dbReference type="EMBL" id="MBO8435176.1"/>
    </source>
</evidence>
<comment type="caution">
    <text evidence="2">The sequence shown here is derived from an EMBL/GenBank/DDBJ whole genome shotgun (WGS) entry which is preliminary data.</text>
</comment>
<reference evidence="2" key="1">
    <citation type="submission" date="2020-10" db="EMBL/GenBank/DDBJ databases">
        <authorList>
            <person name="Gilroy R."/>
        </authorList>
    </citation>
    <scope>NUCLEOTIDE SEQUENCE</scope>
    <source>
        <strain evidence="2">F6-4510</strain>
    </source>
</reference>
<feature type="domain" description="Helix-hairpin-helix DNA-binding motif class 1" evidence="1">
    <location>
        <begin position="141"/>
        <end position="160"/>
    </location>
</feature>
<dbReference type="NCBIfam" id="TIGR00426">
    <property type="entry name" value="competence protein ComEA helix-hairpin-helix repeat region"/>
    <property type="match status" value="1"/>
</dbReference>
<dbReference type="Gene3D" id="3.10.560.10">
    <property type="entry name" value="Outer membrane lipoprotein wza domain like"/>
    <property type="match status" value="1"/>
</dbReference>
<accession>A0A9D9DWR6</accession>
<evidence type="ECO:0000259" key="1">
    <source>
        <dbReference type="SMART" id="SM00278"/>
    </source>
</evidence>
<evidence type="ECO:0000313" key="3">
    <source>
        <dbReference type="Proteomes" id="UP000823611"/>
    </source>
</evidence>
<feature type="domain" description="Helix-hairpin-helix DNA-binding motif class 1" evidence="1">
    <location>
        <begin position="171"/>
        <end position="190"/>
    </location>
</feature>
<dbReference type="GO" id="GO:0006281">
    <property type="term" value="P:DNA repair"/>
    <property type="evidence" value="ECO:0007669"/>
    <property type="project" value="InterPro"/>
</dbReference>
<dbReference type="GO" id="GO:0015628">
    <property type="term" value="P:protein secretion by the type II secretion system"/>
    <property type="evidence" value="ECO:0007669"/>
    <property type="project" value="TreeGrafter"/>
</dbReference>
<protein>
    <submittedName>
        <fullName evidence="2">Helix-hairpin-helix domain-containing protein</fullName>
    </submittedName>
</protein>
<sequence length="194" mass="21534">EMCIRDRSGIWYKTYIDNSCYAIEVDKPKISVSNVNPSYEKNIYVEISGNVLKSGVYSINNAGNLGELIYKAGGLTEGVTLKNMDSSTPIFNGQHFIIDSNGNVTITYSNTIIKREIPNDESDAVDIVLNMGININTASKEELMALPKIGDVMSDRIIDYREKNGGFKTIEEIKNVSGIGDKTFENIKDFITVE</sequence>
<dbReference type="InterPro" id="IPR003583">
    <property type="entry name" value="Hlx-hairpin-Hlx_DNA-bd_motif"/>
</dbReference>
<proteinExistence type="predicted"/>
<dbReference type="Gene3D" id="1.10.150.280">
    <property type="entry name" value="AF1531-like domain"/>
    <property type="match status" value="1"/>
</dbReference>
<feature type="non-terminal residue" evidence="2">
    <location>
        <position position="1"/>
    </location>
</feature>
<dbReference type="PANTHER" id="PTHR21180:SF32">
    <property type="entry name" value="ENDONUCLEASE_EXONUCLEASE_PHOSPHATASE FAMILY DOMAIN-CONTAINING PROTEIN 1"/>
    <property type="match status" value="1"/>
</dbReference>
<dbReference type="SUPFAM" id="SSF47781">
    <property type="entry name" value="RuvA domain 2-like"/>
    <property type="match status" value="1"/>
</dbReference>
<name>A0A9D9DWR6_9FIRM</name>